<name>A0A1I6S020_9CAUL</name>
<dbReference type="Gene3D" id="3.30.9.10">
    <property type="entry name" value="D-Amino Acid Oxidase, subunit A, domain 2"/>
    <property type="match status" value="1"/>
</dbReference>
<dbReference type="GO" id="GO:0016491">
    <property type="term" value="F:oxidoreductase activity"/>
    <property type="evidence" value="ECO:0007669"/>
    <property type="project" value="UniProtKB-KW"/>
</dbReference>
<dbReference type="Proteomes" id="UP000198788">
    <property type="component" value="Unassembled WGS sequence"/>
</dbReference>
<dbReference type="SUPFAM" id="SSF51905">
    <property type="entry name" value="FAD/NAD(P)-binding domain"/>
    <property type="match status" value="1"/>
</dbReference>
<evidence type="ECO:0000259" key="2">
    <source>
        <dbReference type="Pfam" id="PF01266"/>
    </source>
</evidence>
<dbReference type="SUPFAM" id="SSF54373">
    <property type="entry name" value="FAD-linked reductases, C-terminal domain"/>
    <property type="match status" value="1"/>
</dbReference>
<keyword evidence="1" id="KW-0560">Oxidoreductase</keyword>
<dbReference type="InterPro" id="IPR006076">
    <property type="entry name" value="FAD-dep_OxRdtase"/>
</dbReference>
<dbReference type="RefSeq" id="WP_218151442.1">
    <property type="nucleotide sequence ID" value="NZ_FOZV01000004.1"/>
</dbReference>
<reference evidence="4" key="1">
    <citation type="submission" date="2016-10" db="EMBL/GenBank/DDBJ databases">
        <authorList>
            <person name="Varghese N."/>
            <person name="Submissions S."/>
        </authorList>
    </citation>
    <scope>NUCLEOTIDE SEQUENCE [LARGE SCALE GENOMIC DNA]</scope>
    <source>
        <strain evidence="4">CGMCC 1.10683</strain>
    </source>
</reference>
<sequence length="335" mass="34425">MSSPDVIVIGAGVLGLCTAAELGARGHAVTVIDPGGPNASSAAAGMLAPALECLSDAATPERAALLTRARDLWPDFAGRFGLKLHRDGVDWRGPDPDAALARLATFGVEVRRTPTGVFTPDDWRVEVGLALQALARADRVSPVHATASRLAAEDLRWRVEASDGRVWFAPTLVLATGAAAPVPGLPGPVADLVSAIEPWRGQLTPVSGPAPAHTLRAPGVYVVPTAGGMVVGATMERGRRDLEADAEVSRRQVEAGRALSGLEGRPETPRVGIRGGTVDGLPLAGPSREAGLHLALAPLRNGWLLGPLVARVVADGIEGGAPVADAAALDPLRFA</sequence>
<dbReference type="Pfam" id="PF01266">
    <property type="entry name" value="DAO"/>
    <property type="match status" value="1"/>
</dbReference>
<evidence type="ECO:0000313" key="3">
    <source>
        <dbReference type="EMBL" id="SFS70190.1"/>
    </source>
</evidence>
<dbReference type="InterPro" id="IPR036188">
    <property type="entry name" value="FAD/NAD-bd_sf"/>
</dbReference>
<dbReference type="STRING" id="871741.SAMN05192570_2043"/>
<feature type="domain" description="FAD dependent oxidoreductase" evidence="2">
    <location>
        <begin position="5"/>
        <end position="315"/>
    </location>
</feature>
<evidence type="ECO:0000256" key="1">
    <source>
        <dbReference type="ARBA" id="ARBA00023002"/>
    </source>
</evidence>
<keyword evidence="4" id="KW-1185">Reference proteome</keyword>
<accession>A0A1I6S020</accession>
<evidence type="ECO:0000313" key="4">
    <source>
        <dbReference type="Proteomes" id="UP000198788"/>
    </source>
</evidence>
<gene>
    <name evidence="3" type="ORF">SAMN05192570_2043</name>
</gene>
<organism evidence="3 4">
    <name type="scientific">Brevundimonas viscosa</name>
    <dbReference type="NCBI Taxonomy" id="871741"/>
    <lineage>
        <taxon>Bacteria</taxon>
        <taxon>Pseudomonadati</taxon>
        <taxon>Pseudomonadota</taxon>
        <taxon>Alphaproteobacteria</taxon>
        <taxon>Caulobacterales</taxon>
        <taxon>Caulobacteraceae</taxon>
        <taxon>Brevundimonas</taxon>
    </lineage>
</organism>
<dbReference type="PANTHER" id="PTHR13847:SF289">
    <property type="entry name" value="GLYCINE OXIDASE"/>
    <property type="match status" value="1"/>
</dbReference>
<dbReference type="EMBL" id="FOZV01000004">
    <property type="protein sequence ID" value="SFS70190.1"/>
    <property type="molecule type" value="Genomic_DNA"/>
</dbReference>
<dbReference type="AlphaFoldDB" id="A0A1I6S020"/>
<dbReference type="Gene3D" id="3.50.50.60">
    <property type="entry name" value="FAD/NAD(P)-binding domain"/>
    <property type="match status" value="2"/>
</dbReference>
<proteinExistence type="predicted"/>
<protein>
    <submittedName>
        <fullName evidence="3">Glycine oxidase</fullName>
    </submittedName>
</protein>
<dbReference type="PANTHER" id="PTHR13847">
    <property type="entry name" value="SARCOSINE DEHYDROGENASE-RELATED"/>
    <property type="match status" value="1"/>
</dbReference>
<dbReference type="GO" id="GO:0005737">
    <property type="term" value="C:cytoplasm"/>
    <property type="evidence" value="ECO:0007669"/>
    <property type="project" value="TreeGrafter"/>
</dbReference>